<accession>A0ABW4ZX14</accession>
<dbReference type="RefSeq" id="WP_386045579.1">
    <property type="nucleotide sequence ID" value="NZ_JBHUIO010000005.1"/>
</dbReference>
<comment type="caution">
    <text evidence="2">The sequence shown here is derived from an EMBL/GenBank/DDBJ whole genome shotgun (WGS) entry which is preliminary data.</text>
</comment>
<proteinExistence type="predicted"/>
<gene>
    <name evidence="2" type="ORF">ACFSOY_08305</name>
</gene>
<dbReference type="EMBL" id="JBHUIO010000005">
    <property type="protein sequence ID" value="MFD2169996.1"/>
    <property type="molecule type" value="Genomic_DNA"/>
</dbReference>
<evidence type="ECO:0000313" key="3">
    <source>
        <dbReference type="Proteomes" id="UP001597343"/>
    </source>
</evidence>
<dbReference type="InterPro" id="IPR002035">
    <property type="entry name" value="VWF_A"/>
</dbReference>
<evidence type="ECO:0000313" key="2">
    <source>
        <dbReference type="EMBL" id="MFD2169996.1"/>
    </source>
</evidence>
<name>A0ABW4ZX14_9BACL</name>
<sequence length="255" mass="28653">MSIDLKKKAEANLIDLSKKANISLAKKGLGSQKARVALCLDISGSMQELYRRGVVQDVTEKLLALAMNFDDNCAADVFLFGVKDYEVGEIEQSNFFQFVDREILSRYALEGGTRYGGVIKRVADHYFPGAVSVEKKGFFGFGAKKGISVDTSKYRNEEPVYVLFITDGDNQDKDETTKMITEVSKLGIFWQFVGVGNSGFAYLDKLDNLDGRFIDNANFFKVPKLDKITDDQLYDQLLNEFPAWLKEAKEKALIK</sequence>
<evidence type="ECO:0000259" key="1">
    <source>
        <dbReference type="PROSITE" id="PS50234"/>
    </source>
</evidence>
<dbReference type="SMART" id="SM00327">
    <property type="entry name" value="VWA"/>
    <property type="match status" value="1"/>
</dbReference>
<protein>
    <submittedName>
        <fullName evidence="2">VWA domain-containing protein</fullName>
    </submittedName>
</protein>
<dbReference type="Pfam" id="PF10138">
    <property type="entry name" value="vWA-TerF-like"/>
    <property type="match status" value="2"/>
</dbReference>
<dbReference type="PROSITE" id="PS50234">
    <property type="entry name" value="VWFA"/>
    <property type="match status" value="1"/>
</dbReference>
<dbReference type="Proteomes" id="UP001597343">
    <property type="component" value="Unassembled WGS sequence"/>
</dbReference>
<keyword evidence="3" id="KW-1185">Reference proteome</keyword>
<feature type="domain" description="VWFA" evidence="1">
    <location>
        <begin position="35"/>
        <end position="237"/>
    </location>
</feature>
<dbReference type="Gene3D" id="3.40.50.410">
    <property type="entry name" value="von Willebrand factor, type A domain"/>
    <property type="match status" value="1"/>
</dbReference>
<dbReference type="InterPro" id="IPR036465">
    <property type="entry name" value="vWFA_dom_sf"/>
</dbReference>
<dbReference type="InterPro" id="IPR019303">
    <property type="entry name" value="vWA_TerF_C"/>
</dbReference>
<reference evidence="3" key="1">
    <citation type="journal article" date="2019" name="Int. J. Syst. Evol. Microbiol.">
        <title>The Global Catalogue of Microorganisms (GCM) 10K type strain sequencing project: providing services to taxonomists for standard genome sequencing and annotation.</title>
        <authorList>
            <consortium name="The Broad Institute Genomics Platform"/>
            <consortium name="The Broad Institute Genome Sequencing Center for Infectious Disease"/>
            <person name="Wu L."/>
            <person name="Ma J."/>
        </authorList>
    </citation>
    <scope>NUCLEOTIDE SEQUENCE [LARGE SCALE GENOMIC DNA]</scope>
    <source>
        <strain evidence="3">CGMCC 1.13574</strain>
    </source>
</reference>
<dbReference type="SUPFAM" id="SSF53300">
    <property type="entry name" value="vWA-like"/>
    <property type="match status" value="1"/>
</dbReference>
<organism evidence="2 3">
    <name type="scientific">Tumebacillus lipolyticus</name>
    <dbReference type="NCBI Taxonomy" id="1280370"/>
    <lineage>
        <taxon>Bacteria</taxon>
        <taxon>Bacillati</taxon>
        <taxon>Bacillota</taxon>
        <taxon>Bacilli</taxon>
        <taxon>Bacillales</taxon>
        <taxon>Alicyclobacillaceae</taxon>
        <taxon>Tumebacillus</taxon>
    </lineage>
</organism>